<evidence type="ECO:0008006" key="5">
    <source>
        <dbReference type="Google" id="ProtNLM"/>
    </source>
</evidence>
<feature type="domain" description="F-box" evidence="1">
    <location>
        <begin position="14"/>
        <end position="53"/>
    </location>
</feature>
<dbReference type="SUPFAM" id="SSF81383">
    <property type="entry name" value="F-box domain"/>
    <property type="match status" value="1"/>
</dbReference>
<dbReference type="InterPro" id="IPR055411">
    <property type="entry name" value="LRR_FXL15/At3g58940/PEG3-like"/>
</dbReference>
<dbReference type="SUPFAM" id="SSF52047">
    <property type="entry name" value="RNI-like"/>
    <property type="match status" value="1"/>
</dbReference>
<dbReference type="Proteomes" id="UP001210211">
    <property type="component" value="Unassembled WGS sequence"/>
</dbReference>
<dbReference type="PANTHER" id="PTHR31639:SF285">
    <property type="entry name" value="OS01G0730200 PROTEIN"/>
    <property type="match status" value="1"/>
</dbReference>
<evidence type="ECO:0000313" key="4">
    <source>
        <dbReference type="Proteomes" id="UP001210211"/>
    </source>
</evidence>
<reference evidence="3 4" key="1">
    <citation type="journal article" date="2022" name="Cell">
        <title>Repeat-based holocentromeres influence genome architecture and karyotype evolution.</title>
        <authorList>
            <person name="Hofstatter P.G."/>
            <person name="Thangavel G."/>
            <person name="Lux T."/>
            <person name="Neumann P."/>
            <person name="Vondrak T."/>
            <person name="Novak P."/>
            <person name="Zhang M."/>
            <person name="Costa L."/>
            <person name="Castellani M."/>
            <person name="Scott A."/>
            <person name="Toegelov H."/>
            <person name="Fuchs J."/>
            <person name="Mata-Sucre Y."/>
            <person name="Dias Y."/>
            <person name="Vanzela A.L.L."/>
            <person name="Huettel B."/>
            <person name="Almeida C.C.S."/>
            <person name="Simkova H."/>
            <person name="Souza G."/>
            <person name="Pedrosa-Harand A."/>
            <person name="Macas J."/>
            <person name="Mayer K.F.X."/>
            <person name="Houben A."/>
            <person name="Marques A."/>
        </authorList>
    </citation>
    <scope>NUCLEOTIDE SEQUENCE [LARGE SCALE GENOMIC DNA]</scope>
    <source>
        <strain evidence="3">RhyTen1mFocal</strain>
    </source>
</reference>
<evidence type="ECO:0000259" key="1">
    <source>
        <dbReference type="Pfam" id="PF00646"/>
    </source>
</evidence>
<name>A0AAD6ETW0_9POAL</name>
<dbReference type="Pfam" id="PF24758">
    <property type="entry name" value="LRR_At5g56370"/>
    <property type="match status" value="1"/>
</dbReference>
<keyword evidence="4" id="KW-1185">Reference proteome</keyword>
<gene>
    <name evidence="3" type="ORF">LUZ61_004619</name>
</gene>
<comment type="caution">
    <text evidence="3">The sequence shown here is derived from an EMBL/GenBank/DDBJ whole genome shotgun (WGS) entry which is preliminary data.</text>
</comment>
<dbReference type="InterPro" id="IPR032675">
    <property type="entry name" value="LRR_dom_sf"/>
</dbReference>
<dbReference type="InterPro" id="IPR001810">
    <property type="entry name" value="F-box_dom"/>
</dbReference>
<evidence type="ECO:0000313" key="3">
    <source>
        <dbReference type="EMBL" id="KAJ3700914.1"/>
    </source>
</evidence>
<feature type="domain" description="F-box/LRR-repeat protein 15/At3g58940/PEG3-like LRR" evidence="2">
    <location>
        <begin position="114"/>
        <end position="249"/>
    </location>
</feature>
<sequence>MHQPQQPMEGGDRISSLPEEIKISILCCLEVKDAIRTSTLARSWCHLWTLLPSLRFGCLRDQDPLGGNLQEEPVSSSWIKRVYHVVSSRRGPLLDFDLCHVFSAEQSPLVQSLLDLLLQKGGVQRLFLFLCRHSEPDPVVINLPSFHSLKVLKLWDCHVILPTDFPGFNCLTTLNLKWVIISNDDVHLLIHTSKNLTAFRGINFVASEGPLSVNINLPLLRHLKFGINESVEKVSVVSAPCLEQARIFSLESMSWVTLELVSSVSMVSSLDLDLGVFHSCILSLCRLI</sequence>
<dbReference type="InterPro" id="IPR036047">
    <property type="entry name" value="F-box-like_dom_sf"/>
</dbReference>
<dbReference type="Pfam" id="PF00646">
    <property type="entry name" value="F-box"/>
    <property type="match status" value="1"/>
</dbReference>
<proteinExistence type="predicted"/>
<evidence type="ECO:0000259" key="2">
    <source>
        <dbReference type="Pfam" id="PF24758"/>
    </source>
</evidence>
<dbReference type="AlphaFoldDB" id="A0AAD6ETW0"/>
<protein>
    <recommendedName>
        <fullName evidence="5">F-box domain-containing protein</fullName>
    </recommendedName>
</protein>
<organism evidence="3 4">
    <name type="scientific">Rhynchospora tenuis</name>
    <dbReference type="NCBI Taxonomy" id="198213"/>
    <lineage>
        <taxon>Eukaryota</taxon>
        <taxon>Viridiplantae</taxon>
        <taxon>Streptophyta</taxon>
        <taxon>Embryophyta</taxon>
        <taxon>Tracheophyta</taxon>
        <taxon>Spermatophyta</taxon>
        <taxon>Magnoliopsida</taxon>
        <taxon>Liliopsida</taxon>
        <taxon>Poales</taxon>
        <taxon>Cyperaceae</taxon>
        <taxon>Cyperoideae</taxon>
        <taxon>Rhynchosporeae</taxon>
        <taxon>Rhynchospora</taxon>
    </lineage>
</organism>
<dbReference type="PANTHER" id="PTHR31639">
    <property type="entry name" value="F-BOX PROTEIN-LIKE"/>
    <property type="match status" value="1"/>
</dbReference>
<accession>A0AAD6ETW0</accession>
<dbReference type="EMBL" id="JAMRDG010000001">
    <property type="protein sequence ID" value="KAJ3700914.1"/>
    <property type="molecule type" value="Genomic_DNA"/>
</dbReference>
<dbReference type="Gene3D" id="3.80.10.10">
    <property type="entry name" value="Ribonuclease Inhibitor"/>
    <property type="match status" value="1"/>
</dbReference>